<evidence type="ECO:0000313" key="1">
    <source>
        <dbReference type="EMBL" id="BAD45817.1"/>
    </source>
</evidence>
<dbReference type="AlphaFoldDB" id="Q654E8"/>
<evidence type="ECO:0000313" key="3">
    <source>
        <dbReference type="Proteomes" id="UP000000763"/>
    </source>
</evidence>
<organism evidence="1 3">
    <name type="scientific">Oryza sativa subsp. japonica</name>
    <name type="common">Rice</name>
    <dbReference type="NCBI Taxonomy" id="39947"/>
    <lineage>
        <taxon>Eukaryota</taxon>
        <taxon>Viridiplantae</taxon>
        <taxon>Streptophyta</taxon>
        <taxon>Embryophyta</taxon>
        <taxon>Tracheophyta</taxon>
        <taxon>Spermatophyta</taxon>
        <taxon>Magnoliopsida</taxon>
        <taxon>Liliopsida</taxon>
        <taxon>Poales</taxon>
        <taxon>Poaceae</taxon>
        <taxon>BOP clade</taxon>
        <taxon>Oryzoideae</taxon>
        <taxon>Oryzeae</taxon>
        <taxon>Oryzinae</taxon>
        <taxon>Oryza</taxon>
        <taxon>Oryza sativa</taxon>
    </lineage>
</organism>
<dbReference type="Proteomes" id="UP000000763">
    <property type="component" value="Chromosome 6"/>
</dbReference>
<protein>
    <submittedName>
        <fullName evidence="1">Uncharacterized protein</fullName>
    </submittedName>
</protein>
<reference evidence="2" key="1">
    <citation type="submission" date="2001-05" db="EMBL/GenBank/DDBJ databases">
        <title>Oryza sativa nipponbare(GA3) genomic DNA, chromosome 6, PAC clone:P0485D10.</title>
        <authorList>
            <person name="Sasaki T."/>
            <person name="Matsumoto T."/>
            <person name="Yamamoto K."/>
        </authorList>
    </citation>
    <scope>NUCLEOTIDE SEQUENCE</scope>
</reference>
<reference evidence="3" key="3">
    <citation type="journal article" date="2005" name="Nature">
        <title>The map-based sequence of the rice genome.</title>
        <authorList>
            <consortium name="International rice genome sequencing project (IRGSP)"/>
            <person name="Matsumoto T."/>
            <person name="Wu J."/>
            <person name="Kanamori H."/>
            <person name="Katayose Y."/>
            <person name="Fujisawa M."/>
            <person name="Namiki N."/>
            <person name="Mizuno H."/>
            <person name="Yamamoto K."/>
            <person name="Antonio B.A."/>
            <person name="Baba T."/>
            <person name="Sakata K."/>
            <person name="Nagamura Y."/>
            <person name="Aoki H."/>
            <person name="Arikawa K."/>
            <person name="Arita K."/>
            <person name="Bito T."/>
            <person name="Chiden Y."/>
            <person name="Fujitsuka N."/>
            <person name="Fukunaka R."/>
            <person name="Hamada M."/>
            <person name="Harada C."/>
            <person name="Hayashi A."/>
            <person name="Hijishita S."/>
            <person name="Honda M."/>
            <person name="Hosokawa S."/>
            <person name="Ichikawa Y."/>
            <person name="Idonuma A."/>
            <person name="Iijima M."/>
            <person name="Ikeda M."/>
            <person name="Ikeno M."/>
            <person name="Ito K."/>
            <person name="Ito S."/>
            <person name="Ito T."/>
            <person name="Ito Y."/>
            <person name="Ito Y."/>
            <person name="Iwabuchi A."/>
            <person name="Kamiya K."/>
            <person name="Karasawa W."/>
            <person name="Kurita K."/>
            <person name="Katagiri S."/>
            <person name="Kikuta A."/>
            <person name="Kobayashi H."/>
            <person name="Kobayashi N."/>
            <person name="Machita K."/>
            <person name="Maehara T."/>
            <person name="Masukawa M."/>
            <person name="Mizubayashi T."/>
            <person name="Mukai Y."/>
            <person name="Nagasaki H."/>
            <person name="Nagata Y."/>
            <person name="Naito S."/>
            <person name="Nakashima M."/>
            <person name="Nakama Y."/>
            <person name="Nakamichi Y."/>
            <person name="Nakamura M."/>
            <person name="Meguro A."/>
            <person name="Negishi M."/>
            <person name="Ohta I."/>
            <person name="Ohta T."/>
            <person name="Okamoto M."/>
            <person name="Ono N."/>
            <person name="Saji S."/>
            <person name="Sakaguchi M."/>
            <person name="Sakai K."/>
            <person name="Shibata M."/>
            <person name="Shimokawa T."/>
            <person name="Song J."/>
            <person name="Takazaki Y."/>
            <person name="Terasawa K."/>
            <person name="Tsugane M."/>
            <person name="Tsuji K."/>
            <person name="Ueda S."/>
            <person name="Waki K."/>
            <person name="Yamagata H."/>
            <person name="Yamamoto M."/>
            <person name="Yamamoto S."/>
            <person name="Yamane H."/>
            <person name="Yoshiki S."/>
            <person name="Yoshihara R."/>
            <person name="Yukawa K."/>
            <person name="Zhong H."/>
            <person name="Yano M."/>
            <person name="Yuan Q."/>
            <person name="Ouyang S."/>
            <person name="Liu J."/>
            <person name="Jones K.M."/>
            <person name="Gansberger K."/>
            <person name="Moffat K."/>
            <person name="Hill J."/>
            <person name="Bera J."/>
            <person name="Fadrosh D."/>
            <person name="Jin S."/>
            <person name="Johri S."/>
            <person name="Kim M."/>
            <person name="Overton L."/>
            <person name="Reardon M."/>
            <person name="Tsitrin T."/>
            <person name="Vuong H."/>
            <person name="Weaver B."/>
            <person name="Ciecko A."/>
            <person name="Tallon L."/>
            <person name="Jackson J."/>
            <person name="Pai G."/>
            <person name="Aken S.V."/>
            <person name="Utterback T."/>
            <person name="Reidmuller S."/>
            <person name="Feldblyum T."/>
            <person name="Hsiao J."/>
            <person name="Zismann V."/>
            <person name="Iobst S."/>
            <person name="de Vazeille A.R."/>
            <person name="Buell C.R."/>
            <person name="Ying K."/>
            <person name="Li Y."/>
            <person name="Lu T."/>
            <person name="Huang Y."/>
            <person name="Zhao Q."/>
            <person name="Feng Q."/>
            <person name="Zhang L."/>
            <person name="Zhu J."/>
            <person name="Weng Q."/>
            <person name="Mu J."/>
            <person name="Lu Y."/>
            <person name="Fan D."/>
            <person name="Liu Y."/>
            <person name="Guan J."/>
            <person name="Zhang Y."/>
            <person name="Yu S."/>
            <person name="Liu X."/>
            <person name="Zhang Y."/>
            <person name="Hong G."/>
            <person name="Han B."/>
            <person name="Choisne N."/>
            <person name="Demange N."/>
            <person name="Orjeda G."/>
            <person name="Samain S."/>
            <person name="Cattolico L."/>
            <person name="Pelletier E."/>
            <person name="Couloux A."/>
            <person name="Segurens B."/>
            <person name="Wincker P."/>
            <person name="D'Hont A."/>
            <person name="Scarpelli C."/>
            <person name="Weissenbach J."/>
            <person name="Salanoubat M."/>
            <person name="Quetier F."/>
            <person name="Yu Y."/>
            <person name="Kim H.R."/>
            <person name="Rambo T."/>
            <person name="Currie J."/>
            <person name="Collura K."/>
            <person name="Luo M."/>
            <person name="Yang T."/>
            <person name="Ammiraju J.S.S."/>
            <person name="Engler F."/>
            <person name="Soderlund C."/>
            <person name="Wing R.A."/>
            <person name="Palmer L.E."/>
            <person name="de la Bastide M."/>
            <person name="Spiegel L."/>
            <person name="Nascimento L."/>
            <person name="Zutavern T."/>
            <person name="O'Shaughnessy A."/>
            <person name="Dike S."/>
            <person name="Dedhia N."/>
            <person name="Preston R."/>
            <person name="Balija V."/>
            <person name="McCombie W.R."/>
            <person name="Chow T."/>
            <person name="Chen H."/>
            <person name="Chung M."/>
            <person name="Chen C."/>
            <person name="Shaw J."/>
            <person name="Wu H."/>
            <person name="Hsiao K."/>
            <person name="Chao Y."/>
            <person name="Chu M."/>
            <person name="Cheng C."/>
            <person name="Hour A."/>
            <person name="Lee P."/>
            <person name="Lin S."/>
            <person name="Lin Y."/>
            <person name="Liou J."/>
            <person name="Liu S."/>
            <person name="Hsing Y."/>
            <person name="Raghuvanshi S."/>
            <person name="Mohanty A."/>
            <person name="Bharti A.K."/>
            <person name="Gaur A."/>
            <person name="Gupta V."/>
            <person name="Kumar D."/>
            <person name="Ravi V."/>
            <person name="Vij S."/>
            <person name="Kapur A."/>
            <person name="Khurana P."/>
            <person name="Khurana P."/>
            <person name="Khurana J.P."/>
            <person name="Tyagi A.K."/>
            <person name="Gaikwad K."/>
            <person name="Singh A."/>
            <person name="Dalal V."/>
            <person name="Srivastava S."/>
            <person name="Dixit A."/>
            <person name="Pal A.K."/>
            <person name="Ghazi I.A."/>
            <person name="Yadav M."/>
            <person name="Pandit A."/>
            <person name="Bhargava A."/>
            <person name="Sureshbabu K."/>
            <person name="Batra K."/>
            <person name="Sharma T.R."/>
            <person name="Mohapatra T."/>
            <person name="Singh N.K."/>
            <person name="Messing J."/>
            <person name="Nelson A.B."/>
            <person name="Fuks G."/>
            <person name="Kavchok S."/>
            <person name="Keizer G."/>
            <person name="Linton E."/>
            <person name="Llaca V."/>
            <person name="Song R."/>
            <person name="Tanyolac B."/>
            <person name="Young S."/>
            <person name="Ho-Il K."/>
            <person name="Hahn J.H."/>
            <person name="Sangsakoo G."/>
            <person name="Vanavichit A."/>
            <person name="de Mattos Luiz.A.T."/>
            <person name="Zimmer P.D."/>
            <person name="Malone G."/>
            <person name="Dellagostin O."/>
            <person name="de Oliveira A.C."/>
            <person name="Bevan M."/>
            <person name="Bancroft I."/>
            <person name="Minx P."/>
            <person name="Cordum H."/>
            <person name="Wilson R."/>
            <person name="Cheng Z."/>
            <person name="Jin W."/>
            <person name="Jiang J."/>
            <person name="Leong S.A."/>
            <person name="Iwama H."/>
            <person name="Gojobori T."/>
            <person name="Itoh T."/>
            <person name="Niimura Y."/>
            <person name="Fujii Y."/>
            <person name="Habara T."/>
            <person name="Sakai H."/>
            <person name="Sato Y."/>
            <person name="Wilson G."/>
            <person name="Kumar K."/>
            <person name="McCouch S."/>
            <person name="Juretic N."/>
            <person name="Hoen D."/>
            <person name="Wright S."/>
            <person name="Bruskiewich R."/>
            <person name="Bureau T."/>
            <person name="Miyao A."/>
            <person name="Hirochika H."/>
            <person name="Nishikawa T."/>
            <person name="Kadowaki K."/>
            <person name="Sugiura M."/>
            <person name="Burr B."/>
            <person name="Sasaki T."/>
        </authorList>
    </citation>
    <scope>NUCLEOTIDE SEQUENCE [LARGE SCALE GENOMIC DNA]</scope>
    <source>
        <strain evidence="3">cv. Nipponbare</strain>
    </source>
</reference>
<gene>
    <name evidence="1" type="ORF">OSJNBa0009J19.13</name>
    <name evidence="2" type="ORF">P0485D10.32</name>
</gene>
<name>Q654E8_ORYSJ</name>
<reference evidence="3" key="4">
    <citation type="journal article" date="2008" name="Nucleic Acids Res.">
        <title>The rice annotation project database (RAP-DB): 2008 update.</title>
        <authorList>
            <consortium name="The rice annotation project (RAP)"/>
        </authorList>
    </citation>
    <scope>GENOME REANNOTATION</scope>
    <source>
        <strain evidence="3">cv. Nipponbare</strain>
    </source>
</reference>
<accession>Q654E8</accession>
<sequence length="116" mass="12442">MNHTSAIVEGLNVYFFRVVSHDRWQRRWHGAARATATAAASNCEGRGGCGIDVGVELRGLRLPRWEEAARRVVEATTCIGLGVQSGKSSQDTVNVAAAALAARRNSRGPRSSTQPP</sequence>
<dbReference type="EMBL" id="AP003684">
    <property type="protein sequence ID" value="BAD61680.1"/>
    <property type="molecule type" value="Genomic_DNA"/>
</dbReference>
<proteinExistence type="predicted"/>
<evidence type="ECO:0000313" key="2">
    <source>
        <dbReference type="EMBL" id="BAD61680.1"/>
    </source>
</evidence>
<reference evidence="1" key="2">
    <citation type="submission" date="2002-02" db="EMBL/GenBank/DDBJ databases">
        <title>Oryza sativa nipponbare(GA3) genomic DNA, chromosome 6, BAC clone:OSJNBa0009J19.</title>
        <authorList>
            <person name="Sasaki T."/>
            <person name="Matsumoto T."/>
            <person name="Yamamoto K."/>
        </authorList>
    </citation>
    <scope>NUCLEOTIDE SEQUENCE</scope>
</reference>
<dbReference type="EMBL" id="AP004730">
    <property type="protein sequence ID" value="BAD45817.1"/>
    <property type="molecule type" value="Genomic_DNA"/>
</dbReference>